<keyword evidence="3" id="KW-0472">Membrane</keyword>
<dbReference type="EMBL" id="CP002500">
    <property type="protein sequence ID" value="AET39417.1"/>
    <property type="molecule type" value="Genomic_DNA"/>
</dbReference>
<name>G8JTR4_ERECY</name>
<feature type="transmembrane region" description="Helical" evidence="3">
    <location>
        <begin position="62"/>
        <end position="82"/>
    </location>
</feature>
<dbReference type="RefSeq" id="XP_003646234.1">
    <property type="nucleotide sequence ID" value="XM_003646186.1"/>
</dbReference>
<dbReference type="Pfam" id="PF07690">
    <property type="entry name" value="MFS_1"/>
    <property type="match status" value="1"/>
</dbReference>
<feature type="transmembrane region" description="Helical" evidence="3">
    <location>
        <begin position="131"/>
        <end position="150"/>
    </location>
</feature>
<dbReference type="GO" id="GO:0022857">
    <property type="term" value="F:transmembrane transporter activity"/>
    <property type="evidence" value="ECO:0007669"/>
    <property type="project" value="InterPro"/>
</dbReference>
<proteinExistence type="inferred from homology"/>
<organism evidence="5 6">
    <name type="scientific">Eremothecium cymbalariae (strain CBS 270.75 / DBVPG 7215 / KCTC 17166 / NRRL Y-17582)</name>
    <name type="common">Yeast</name>
    <dbReference type="NCBI Taxonomy" id="931890"/>
    <lineage>
        <taxon>Eukaryota</taxon>
        <taxon>Fungi</taxon>
        <taxon>Dikarya</taxon>
        <taxon>Ascomycota</taxon>
        <taxon>Saccharomycotina</taxon>
        <taxon>Saccharomycetes</taxon>
        <taxon>Saccharomycetales</taxon>
        <taxon>Saccharomycetaceae</taxon>
        <taxon>Eremothecium</taxon>
    </lineage>
</organism>
<keyword evidence="3" id="KW-1133">Transmembrane helix</keyword>
<evidence type="ECO:0000256" key="3">
    <source>
        <dbReference type="SAM" id="Phobius"/>
    </source>
</evidence>
<feature type="transmembrane region" description="Helical" evidence="3">
    <location>
        <begin position="191"/>
        <end position="214"/>
    </location>
</feature>
<feature type="transmembrane region" description="Helical" evidence="3">
    <location>
        <begin position="443"/>
        <end position="464"/>
    </location>
</feature>
<reference evidence="6" key="1">
    <citation type="journal article" date="2012" name="G3 (Bethesda)">
        <title>Pichia sorbitophila, an interspecies yeast hybrid reveals early steps of genome resolution following polyploidization.</title>
        <authorList>
            <person name="Leh Louis V."/>
            <person name="Despons L."/>
            <person name="Friedrich A."/>
            <person name="Martin T."/>
            <person name="Durrens P."/>
            <person name="Casaregola S."/>
            <person name="Neuveglise C."/>
            <person name="Fairhead C."/>
            <person name="Marck C."/>
            <person name="Cruz J.A."/>
            <person name="Straub M.L."/>
            <person name="Kugler V."/>
            <person name="Sacerdot C."/>
            <person name="Uzunov Z."/>
            <person name="Thierry A."/>
            <person name="Weiss S."/>
            <person name="Bleykasten C."/>
            <person name="De Montigny J."/>
            <person name="Jacques N."/>
            <person name="Jung P."/>
            <person name="Lemaire M."/>
            <person name="Mallet S."/>
            <person name="Morel G."/>
            <person name="Richard G.F."/>
            <person name="Sarkar A."/>
            <person name="Savel G."/>
            <person name="Schacherer J."/>
            <person name="Seret M.L."/>
            <person name="Talla E."/>
            <person name="Samson G."/>
            <person name="Jubin C."/>
            <person name="Poulain J."/>
            <person name="Vacherie B."/>
            <person name="Barbe V."/>
            <person name="Pelletier E."/>
            <person name="Sherman D.J."/>
            <person name="Westhof E."/>
            <person name="Weissenbach J."/>
            <person name="Baret P.V."/>
            <person name="Wincker P."/>
            <person name="Gaillardin C."/>
            <person name="Dujon B."/>
            <person name="Souciet J.L."/>
        </authorList>
    </citation>
    <scope>NUCLEOTIDE SEQUENCE [LARGE SCALE GENOMIC DNA]</scope>
    <source>
        <strain evidence="6">CBS 270.75 / DBVPG 7215 / KCTC 17166 / NRRL Y-17582</strain>
    </source>
</reference>
<dbReference type="InterPro" id="IPR036259">
    <property type="entry name" value="MFS_trans_sf"/>
</dbReference>
<evidence type="ECO:0000259" key="4">
    <source>
        <dbReference type="PROSITE" id="PS50850"/>
    </source>
</evidence>
<dbReference type="HOGENOM" id="CLU_001265_1_0_1"/>
<gene>
    <name evidence="5" type="ordered locus">Ecym_4357</name>
</gene>
<feature type="transmembrane region" description="Helical" evidence="3">
    <location>
        <begin position="322"/>
        <end position="343"/>
    </location>
</feature>
<dbReference type="Proteomes" id="UP000006790">
    <property type="component" value="Chromosome 4"/>
</dbReference>
<feature type="transmembrane region" description="Helical" evidence="3">
    <location>
        <begin position="378"/>
        <end position="397"/>
    </location>
</feature>
<evidence type="ECO:0000256" key="2">
    <source>
        <dbReference type="ARBA" id="ARBA00006727"/>
    </source>
</evidence>
<comment type="similarity">
    <text evidence="2">Belongs to the major facilitator superfamily. Monocarboxylate porter (TC 2.A.1.13) family.</text>
</comment>
<dbReference type="eggNOG" id="KOG2504">
    <property type="taxonomic scope" value="Eukaryota"/>
</dbReference>
<feature type="domain" description="Major facilitator superfamily (MFS) profile" evidence="4">
    <location>
        <begin position="64"/>
        <end position="494"/>
    </location>
</feature>
<dbReference type="AlphaFoldDB" id="G8JTR4"/>
<feature type="transmembrane region" description="Helical" evidence="3">
    <location>
        <begin position="157"/>
        <end position="185"/>
    </location>
</feature>
<dbReference type="SUPFAM" id="SSF103473">
    <property type="entry name" value="MFS general substrate transporter"/>
    <property type="match status" value="1"/>
</dbReference>
<dbReference type="PANTHER" id="PTHR11360:SF177">
    <property type="entry name" value="RIBOFLAVIN TRANSPORTER MCH5"/>
    <property type="match status" value="1"/>
</dbReference>
<dbReference type="InterPro" id="IPR011701">
    <property type="entry name" value="MFS"/>
</dbReference>
<dbReference type="GO" id="GO:0016020">
    <property type="term" value="C:membrane"/>
    <property type="evidence" value="ECO:0007669"/>
    <property type="project" value="UniProtKB-SubCell"/>
</dbReference>
<dbReference type="InParanoid" id="G8JTR4"/>
<dbReference type="InterPro" id="IPR050327">
    <property type="entry name" value="Proton-linked_MCT"/>
</dbReference>
<dbReference type="Gene3D" id="1.20.1250.20">
    <property type="entry name" value="MFS general substrate transporter like domains"/>
    <property type="match status" value="1"/>
</dbReference>
<dbReference type="GO" id="GO:0032218">
    <property type="term" value="P:riboflavin transport"/>
    <property type="evidence" value="ECO:0007669"/>
    <property type="project" value="TreeGrafter"/>
</dbReference>
<accession>G8JTR4</accession>
<keyword evidence="6" id="KW-1185">Reference proteome</keyword>
<dbReference type="GeneID" id="11472785"/>
<feature type="transmembrane region" description="Helical" evidence="3">
    <location>
        <begin position="349"/>
        <end position="371"/>
    </location>
</feature>
<feature type="transmembrane region" description="Helical" evidence="3">
    <location>
        <begin position="417"/>
        <end position="436"/>
    </location>
</feature>
<dbReference type="OMA" id="NLAPVCC"/>
<evidence type="ECO:0000313" key="6">
    <source>
        <dbReference type="Proteomes" id="UP000006790"/>
    </source>
</evidence>
<sequence>MIVGESSTTESSKRWTLCIKSKFTKLGAVKSPKVVDVRISDGEKDTNVEVDGFSYPEGGLKAWSVTVGAMLGVLPTWGLFFVTGTVQNHISKNQLANKSISSVSWIFSIYAFLVLSSGIFSGLYFDKCGTKQPLAIGSVIFIGGLIGVGNSKTIGQFILSFSVAAGIGSGIITSPMLGCVCHYFYRRRGIATALAINGGSVGGVIFPIMFGSLFDKVGFAWSFRIMSLIAAFCLTLTWFLVREDPEKLTVTTSEQAEYVKNYHPLRRSILTMRDAFDYKALAQGSYFWGTIATSMAEVSAGTTLTYIASYCTAVHYKESDSFAIVTTLNTLTIFGGFIFSFVADRWLGAYNVMIIVNIGLAFSGLIIWLPFGSRSTSNMYIFAAIYGFFYGSMLNLAPVCCGKISKTNEFGKRYATMYVLVGLFFLLGIPISGVILREESLSAYNNLIIFVSSISGTSAFLFAVSKYYALKSPSNSAPASSFLSVILTTLFTVF</sequence>
<dbReference type="InterPro" id="IPR020846">
    <property type="entry name" value="MFS_dom"/>
</dbReference>
<evidence type="ECO:0000313" key="5">
    <source>
        <dbReference type="EMBL" id="AET39417.1"/>
    </source>
</evidence>
<dbReference type="KEGG" id="erc:Ecym_4357"/>
<dbReference type="PROSITE" id="PS50850">
    <property type="entry name" value="MFS"/>
    <property type="match status" value="1"/>
</dbReference>
<dbReference type="OrthoDB" id="6509908at2759"/>
<feature type="transmembrane region" description="Helical" evidence="3">
    <location>
        <begin position="286"/>
        <end position="310"/>
    </location>
</feature>
<feature type="transmembrane region" description="Helical" evidence="3">
    <location>
        <begin position="103"/>
        <end position="125"/>
    </location>
</feature>
<evidence type="ECO:0000256" key="1">
    <source>
        <dbReference type="ARBA" id="ARBA00004141"/>
    </source>
</evidence>
<keyword evidence="3" id="KW-0812">Transmembrane</keyword>
<dbReference type="PANTHER" id="PTHR11360">
    <property type="entry name" value="MONOCARBOXYLATE TRANSPORTER"/>
    <property type="match status" value="1"/>
</dbReference>
<protein>
    <recommendedName>
        <fullName evidence="4">Major facilitator superfamily (MFS) profile domain-containing protein</fullName>
    </recommendedName>
</protein>
<feature type="transmembrane region" description="Helical" evidence="3">
    <location>
        <begin position="221"/>
        <end position="241"/>
    </location>
</feature>
<comment type="subcellular location">
    <subcellularLocation>
        <location evidence="1">Membrane</location>
        <topology evidence="1">Multi-pass membrane protein</topology>
    </subcellularLocation>
</comment>